<evidence type="ECO:0000313" key="3">
    <source>
        <dbReference type="Proteomes" id="UP000830135"/>
    </source>
</evidence>
<keyword evidence="3" id="KW-1185">Reference proteome</keyword>
<feature type="transmembrane region" description="Helical" evidence="1">
    <location>
        <begin position="45"/>
        <end position="69"/>
    </location>
</feature>
<sequence>MHVTFTLWAEGPVISFTSTLFLLTIINMVVRVWHVWSARRLNIPMWQKVLITAGILSSGLLVGLTTYFMCTEPVFHSILDLSAPAQAMNVTK</sequence>
<dbReference type="GeneID" id="80539564"/>
<accession>A0ABY3P9H6</accession>
<dbReference type="Proteomes" id="UP000830135">
    <property type="component" value="Segment"/>
</dbReference>
<keyword evidence="1" id="KW-0472">Membrane</keyword>
<organism evidence="2 3">
    <name type="scientific">Kander virus</name>
    <dbReference type="NCBI Taxonomy" id="2883639"/>
    <lineage>
        <taxon>Viruses</taxon>
        <taxon>Riboviria</taxon>
        <taxon>Orthornavirae</taxon>
        <taxon>Negarnaviricota</taxon>
        <taxon>Haploviricotina</taxon>
        <taxon>Monjiviricetes</taxon>
        <taxon>Mononegavirales</taxon>
        <taxon>Filoviridae</taxon>
        <taxon>Thamnovirus</taxon>
        <taxon>Thamnovirus kanderense</taxon>
    </lineage>
</organism>
<keyword evidence="1" id="KW-1133">Transmembrane helix</keyword>
<reference evidence="2 3" key="1">
    <citation type="submission" date="2020-10" db="EMBL/GenBank/DDBJ databases">
        <authorList>
            <person name="Melanie H.M."/>
            <person name="Koch M.C."/>
            <person name="Rupp M."/>
            <person name="Schmidt-Posthaus H."/>
            <person name="Seuberlich T."/>
        </authorList>
    </citation>
    <scope>NUCLEOTIDE SEQUENCE [LARGE SCALE GENOMIC DNA]</scope>
    <source>
        <strain evidence="2 3">CH17</strain>
    </source>
</reference>
<name>A0ABY3P9H6_9MONO</name>
<evidence type="ECO:0000256" key="1">
    <source>
        <dbReference type="SAM" id="Phobius"/>
    </source>
</evidence>
<feature type="transmembrane region" description="Helical" evidence="1">
    <location>
        <begin position="12"/>
        <end position="33"/>
    </location>
</feature>
<dbReference type="RefSeq" id="YP_010800907.1">
    <property type="nucleotide sequence ID" value="NC_076916.1"/>
</dbReference>
<protein>
    <submittedName>
        <fullName evidence="2">Uncharacterized protein</fullName>
    </submittedName>
</protein>
<keyword evidence="1" id="KW-0812">Transmembrane</keyword>
<evidence type="ECO:0000313" key="2">
    <source>
        <dbReference type="EMBL" id="UCU83239.1"/>
    </source>
</evidence>
<proteinExistence type="predicted"/>
<dbReference type="EMBL" id="MW093492">
    <property type="protein sequence ID" value="UCU83239.1"/>
    <property type="molecule type" value="Viral_cRNA"/>
</dbReference>